<comment type="caution">
    <text evidence="6">The sequence shown here is derived from an EMBL/GenBank/DDBJ whole genome shotgun (WGS) entry which is preliminary data.</text>
</comment>
<dbReference type="PANTHER" id="PTHR30346">
    <property type="entry name" value="TRANSCRIPTIONAL DUAL REGULATOR HCAR-RELATED"/>
    <property type="match status" value="1"/>
</dbReference>
<accession>A0ABX0SJW7</accession>
<protein>
    <submittedName>
        <fullName evidence="6">DNA-binding transcriptional LysR family regulator</fullName>
    </submittedName>
</protein>
<dbReference type="GO" id="GO:0003677">
    <property type="term" value="F:DNA binding"/>
    <property type="evidence" value="ECO:0007669"/>
    <property type="project" value="UniProtKB-KW"/>
</dbReference>
<dbReference type="CDD" id="cd08414">
    <property type="entry name" value="PBP2_LTTR_aromatics_like"/>
    <property type="match status" value="1"/>
</dbReference>
<keyword evidence="2" id="KW-0805">Transcription regulation</keyword>
<evidence type="ECO:0000256" key="3">
    <source>
        <dbReference type="ARBA" id="ARBA00023125"/>
    </source>
</evidence>
<dbReference type="RefSeq" id="WP_167171600.1">
    <property type="nucleotide sequence ID" value="NZ_BAAAOO010000006.1"/>
</dbReference>
<evidence type="ECO:0000256" key="1">
    <source>
        <dbReference type="ARBA" id="ARBA00009437"/>
    </source>
</evidence>
<proteinExistence type="inferred from homology"/>
<gene>
    <name evidence="6" type="ORF">FB473_003382</name>
</gene>
<dbReference type="EMBL" id="JAAMOZ010000004">
    <property type="protein sequence ID" value="NIH58685.1"/>
    <property type="molecule type" value="Genomic_DNA"/>
</dbReference>
<keyword evidence="7" id="KW-1185">Reference proteome</keyword>
<dbReference type="InterPro" id="IPR036390">
    <property type="entry name" value="WH_DNA-bd_sf"/>
</dbReference>
<dbReference type="SUPFAM" id="SSF46785">
    <property type="entry name" value="Winged helix' DNA-binding domain"/>
    <property type="match status" value="1"/>
</dbReference>
<dbReference type="PRINTS" id="PR00039">
    <property type="entry name" value="HTHLYSR"/>
</dbReference>
<dbReference type="Proteomes" id="UP000749311">
    <property type="component" value="Unassembled WGS sequence"/>
</dbReference>
<dbReference type="InterPro" id="IPR000847">
    <property type="entry name" value="LysR_HTH_N"/>
</dbReference>
<name>A0ABX0SJW7_9ACTN</name>
<evidence type="ECO:0000259" key="5">
    <source>
        <dbReference type="PROSITE" id="PS50931"/>
    </source>
</evidence>
<dbReference type="Gene3D" id="1.10.10.10">
    <property type="entry name" value="Winged helix-like DNA-binding domain superfamily/Winged helix DNA-binding domain"/>
    <property type="match status" value="1"/>
</dbReference>
<keyword evidence="4" id="KW-0804">Transcription</keyword>
<dbReference type="InterPro" id="IPR036388">
    <property type="entry name" value="WH-like_DNA-bd_sf"/>
</dbReference>
<dbReference type="InterPro" id="IPR005119">
    <property type="entry name" value="LysR_subst-bd"/>
</dbReference>
<feature type="domain" description="HTH lysR-type" evidence="5">
    <location>
        <begin position="22"/>
        <end position="76"/>
    </location>
</feature>
<dbReference type="Pfam" id="PF03466">
    <property type="entry name" value="LysR_substrate"/>
    <property type="match status" value="1"/>
</dbReference>
<evidence type="ECO:0000256" key="4">
    <source>
        <dbReference type="ARBA" id="ARBA00023163"/>
    </source>
</evidence>
<organism evidence="6 7">
    <name type="scientific">Brooklawnia cerclae</name>
    <dbReference type="NCBI Taxonomy" id="349934"/>
    <lineage>
        <taxon>Bacteria</taxon>
        <taxon>Bacillati</taxon>
        <taxon>Actinomycetota</taxon>
        <taxon>Actinomycetes</taxon>
        <taxon>Propionibacteriales</taxon>
        <taxon>Propionibacteriaceae</taxon>
        <taxon>Brooklawnia</taxon>
    </lineage>
</organism>
<comment type="similarity">
    <text evidence="1">Belongs to the LysR transcriptional regulatory family.</text>
</comment>
<dbReference type="Pfam" id="PF00126">
    <property type="entry name" value="HTH_1"/>
    <property type="match status" value="1"/>
</dbReference>
<dbReference type="SUPFAM" id="SSF53850">
    <property type="entry name" value="Periplasmic binding protein-like II"/>
    <property type="match status" value="1"/>
</dbReference>
<dbReference type="PANTHER" id="PTHR30346:SF17">
    <property type="entry name" value="LYSR FAMILY TRANSCRIPTIONAL REGULATOR"/>
    <property type="match status" value="1"/>
</dbReference>
<dbReference type="Gene3D" id="3.40.190.10">
    <property type="entry name" value="Periplasmic binding protein-like II"/>
    <property type="match status" value="2"/>
</dbReference>
<evidence type="ECO:0000313" key="7">
    <source>
        <dbReference type="Proteomes" id="UP000749311"/>
    </source>
</evidence>
<sequence>MTSSQDDEPEPTSQRHEIAPDKRLSYFVTLVEERSFSAAAQRCGISQSALSQQIRKLEHELGAEFIDRSVQPFELTATGHGVYVRAREILEGYRSITSFVSEAAAGTVGEVRVGLVPSLLHLGTVPVKLHRYRRHFPGVRVTMHRLDHGDGVRALLDRRLDVLFTYSQVPVNRLKGTVVCHEPYVIALQSGDPRADADTIALRELKDQTFITFTRETYSDSQDDLILAARRVGFSPLVDDVYASFVEHTGFVAAGLGVALVPRSLSRYPVEGVSFVPLADESLELSTRMYWRPDANEPSVLSFLRQMVELFEAD</sequence>
<dbReference type="PROSITE" id="PS50931">
    <property type="entry name" value="HTH_LYSR"/>
    <property type="match status" value="1"/>
</dbReference>
<keyword evidence="3 6" id="KW-0238">DNA-binding</keyword>
<reference evidence="6 7" key="1">
    <citation type="submission" date="2020-02" db="EMBL/GenBank/DDBJ databases">
        <title>Sequencing the genomes of 1000 actinobacteria strains.</title>
        <authorList>
            <person name="Klenk H.-P."/>
        </authorList>
    </citation>
    <scope>NUCLEOTIDE SEQUENCE [LARGE SCALE GENOMIC DNA]</scope>
    <source>
        <strain evidence="6 7">DSM 19609</strain>
    </source>
</reference>
<evidence type="ECO:0000313" key="6">
    <source>
        <dbReference type="EMBL" id="NIH58685.1"/>
    </source>
</evidence>
<evidence type="ECO:0000256" key="2">
    <source>
        <dbReference type="ARBA" id="ARBA00023015"/>
    </source>
</evidence>